<keyword evidence="5" id="KW-0028">Amino-acid biosynthesis</keyword>
<organism evidence="8 9">
    <name type="scientific">Vibrio tetraodonis subsp. pristinus</name>
    <dbReference type="NCBI Taxonomy" id="2695891"/>
    <lineage>
        <taxon>Bacteria</taxon>
        <taxon>Pseudomonadati</taxon>
        <taxon>Pseudomonadota</taxon>
        <taxon>Gammaproteobacteria</taxon>
        <taxon>Vibrionales</taxon>
        <taxon>Vibrionaceae</taxon>
        <taxon>Vibrio</taxon>
    </lineage>
</organism>
<dbReference type="GO" id="GO:0005829">
    <property type="term" value="C:cytosol"/>
    <property type="evidence" value="ECO:0007669"/>
    <property type="project" value="TreeGrafter"/>
</dbReference>
<dbReference type="PROSITE" id="PS00867">
    <property type="entry name" value="CPSASE_2"/>
    <property type="match status" value="1"/>
</dbReference>
<dbReference type="UniPathway" id="UPA00068">
    <property type="reaction ID" value="UER00114"/>
</dbReference>
<dbReference type="PANTHER" id="PTHR43814:SF1">
    <property type="entry name" value="ARGININOSUCCINATE LYASE"/>
    <property type="match status" value="1"/>
</dbReference>
<dbReference type="EC" id="4.3.2.1" evidence="4"/>
<dbReference type="InterPro" id="IPR008948">
    <property type="entry name" value="L-Aspartase-like"/>
</dbReference>
<dbReference type="GO" id="GO:0046872">
    <property type="term" value="F:metal ion binding"/>
    <property type="evidence" value="ECO:0007669"/>
    <property type="project" value="InterPro"/>
</dbReference>
<dbReference type="AlphaFoldDB" id="A0A6L8M0L1"/>
<dbReference type="InterPro" id="IPR020557">
    <property type="entry name" value="Fumarate_lyase_CS"/>
</dbReference>
<dbReference type="InterPro" id="IPR022761">
    <property type="entry name" value="Fumarate_lyase_N"/>
</dbReference>
<dbReference type="Gene3D" id="1.10.40.30">
    <property type="entry name" value="Fumarase/aspartase (C-terminal domain)"/>
    <property type="match status" value="1"/>
</dbReference>
<evidence type="ECO:0000256" key="2">
    <source>
        <dbReference type="ARBA" id="ARBA00004941"/>
    </source>
</evidence>
<keyword evidence="5" id="KW-0055">Arginine biosynthesis</keyword>
<dbReference type="PRINTS" id="PR00149">
    <property type="entry name" value="FUMRATELYASE"/>
</dbReference>
<keyword evidence="6" id="KW-0547">Nucleotide-binding</keyword>
<proteinExistence type="inferred from homology"/>
<dbReference type="GO" id="GO:0005524">
    <property type="term" value="F:ATP binding"/>
    <property type="evidence" value="ECO:0007669"/>
    <property type="project" value="UniProtKB-UniRule"/>
</dbReference>
<comment type="pathway">
    <text evidence="2">Amino-acid biosynthesis; L-arginine biosynthesis; L-arginine from L-ornithine and carbamoyl phosphate: step 3/3.</text>
</comment>
<feature type="domain" description="ATP-grasp" evidence="7">
    <location>
        <begin position="113"/>
        <end position="306"/>
    </location>
</feature>
<dbReference type="Gene3D" id="1.10.275.10">
    <property type="entry name" value="Fumarase/aspartase (N-terminal domain)"/>
    <property type="match status" value="1"/>
</dbReference>
<sequence length="907" mass="100341">MTLKRCVFVESNTTGTGEILLNKALAAGYEVLFLTATPSKYRFLESRLVHVIKIDTRNPLAVYRFIVEFDAVECLMSTSEYYIHVCAQVCALLGLPSNAADAIACCRDKFALATRLTEAKVPTPNTQLLSPQKITANELTEEVAASIVFPCVLKPVSSSGSIGVQRIQNIDGLKDYIQQTKEQTVLCQEYIDGAEYSVESFSVGGQHYVIGVTQKHLGSWPFFVETGHDFPAVLNNGVLSQINETVQKTLNAVGFRFGPAHIEIRVSKGKSWIIEVNPRLAGGMIPALIKQSCNDDPLDLLFDLYRGDFAHWMTKENTLSFKSPERHTSIRFRLADKRGKIAAISIKHAESDHPKGITLLKQSGDMITSISDFSSRVAYAIGSGASIETAAKEAAQKLENVQIAITSDSDEISDTLAERISNRLNHTGRLTSTLDPRAQAILVNSNPLSQDEITLISQIDEAHILMLHKQGLLKADAAKQLLASIEVLQKSNFHDIRNLEHPRGIYLSYEAYLCEKLGDHIGGQLQLGRSRNDLNATVNAMQLRKMSLKFAKQCWHFTSTLIHKALQHKKTLLPIYSQYQIALPGTYGHYLAGIADCMIETLQQLQHLDTTKSRCPLGAGAGGGTALPIDPEYTSKYLGFTSHQTNSLMSVSSRASNLRVFGEIQACVLLMSRIAQDLQFMSSQEVALIVLPDNLCGGSSSMPQKKNPYLLEWVKAMVSEITADHQCLFSTLGKTPFSNSYEVSSVFSRKTQSIFNRAYQVISMMSLLIEGAEVNHERGKTLIESEFTWATYITEALAVQNAQSFRSAHHYVGEMIAEKISTAHDESIQTIYTQFVDNDIEVSAEKIVEKTHFGGGPSSIAVISHLFDLSKSLRQSGEYLKKIDTQLQKAEIARKLEIRNLSSDRGK</sequence>
<dbReference type="SUPFAM" id="SSF56059">
    <property type="entry name" value="Glutathione synthetase ATP-binding domain-like"/>
    <property type="match status" value="1"/>
</dbReference>
<evidence type="ECO:0000256" key="4">
    <source>
        <dbReference type="ARBA" id="ARBA00012338"/>
    </source>
</evidence>
<dbReference type="PRINTS" id="PR00145">
    <property type="entry name" value="ARGSUCLYASE"/>
</dbReference>
<dbReference type="GO" id="GO:0042450">
    <property type="term" value="P:L-arginine biosynthetic process via ornithine"/>
    <property type="evidence" value="ECO:0007669"/>
    <property type="project" value="InterPro"/>
</dbReference>
<dbReference type="Pfam" id="PF00206">
    <property type="entry name" value="Lyase_1"/>
    <property type="match status" value="1"/>
</dbReference>
<evidence type="ECO:0000256" key="6">
    <source>
        <dbReference type="PROSITE-ProRule" id="PRU00409"/>
    </source>
</evidence>
<name>A0A6L8M0L1_9VIBR</name>
<dbReference type="InterPro" id="IPR009049">
    <property type="entry name" value="Argininosuccinate_lyase"/>
</dbReference>
<evidence type="ECO:0000313" key="8">
    <source>
        <dbReference type="EMBL" id="MYM60886.1"/>
    </source>
</evidence>
<keyword evidence="9" id="KW-1185">Reference proteome</keyword>
<dbReference type="InterPro" id="IPR024083">
    <property type="entry name" value="Fumarase/histidase_N"/>
</dbReference>
<reference evidence="8 9" key="1">
    <citation type="submission" date="2020-01" db="EMBL/GenBank/DDBJ databases">
        <title>Draft Genome Sequence of Vibrio sp. strain OCN044, Isolated from a Healthy Coral at Palmyra Atoll.</title>
        <authorList>
            <person name="Videau P."/>
            <person name="Loughran R."/>
            <person name="Esquivel A."/>
            <person name="Deadmond M."/>
            <person name="Paddock B.E."/>
            <person name="Saw J.H."/>
            <person name="Ushijima B."/>
        </authorList>
    </citation>
    <scope>NUCLEOTIDE SEQUENCE [LARGE SCALE GENOMIC DNA]</scope>
    <source>
        <strain evidence="8 9">OCN044</strain>
    </source>
</reference>
<dbReference type="Gene3D" id="1.20.200.10">
    <property type="entry name" value="Fumarase/aspartase (Central domain)"/>
    <property type="match status" value="1"/>
</dbReference>
<dbReference type="GO" id="GO:0004056">
    <property type="term" value="F:argininosuccinate lyase activity"/>
    <property type="evidence" value="ECO:0007669"/>
    <property type="project" value="UniProtKB-EC"/>
</dbReference>
<comment type="catalytic activity">
    <reaction evidence="1">
        <text>2-(N(omega)-L-arginino)succinate = fumarate + L-arginine</text>
        <dbReference type="Rhea" id="RHEA:24020"/>
        <dbReference type="ChEBI" id="CHEBI:29806"/>
        <dbReference type="ChEBI" id="CHEBI:32682"/>
        <dbReference type="ChEBI" id="CHEBI:57472"/>
        <dbReference type="EC" id="4.3.2.1"/>
    </reaction>
</comment>
<dbReference type="NCBIfam" id="NF002563">
    <property type="entry name" value="PRK02186.1"/>
    <property type="match status" value="1"/>
</dbReference>
<comment type="similarity">
    <text evidence="3">In the N-terminal section; belongs to the lyase 1 family. Argininosuccinate lyase subfamily.</text>
</comment>
<evidence type="ECO:0000259" key="7">
    <source>
        <dbReference type="PROSITE" id="PS50975"/>
    </source>
</evidence>
<keyword evidence="6" id="KW-0067">ATP-binding</keyword>
<dbReference type="PANTHER" id="PTHR43814">
    <property type="entry name" value="ARGININOSUCCINATE LYASE"/>
    <property type="match status" value="1"/>
</dbReference>
<comment type="caution">
    <text evidence="8">The sequence shown here is derived from an EMBL/GenBank/DDBJ whole genome shotgun (WGS) entry which is preliminary data.</text>
</comment>
<dbReference type="Gene3D" id="3.30.470.20">
    <property type="entry name" value="ATP-grasp fold, B domain"/>
    <property type="match status" value="1"/>
</dbReference>
<evidence type="ECO:0000256" key="5">
    <source>
        <dbReference type="ARBA" id="ARBA00022571"/>
    </source>
</evidence>
<accession>A0A6L8M0L1</accession>
<protein>
    <recommendedName>
        <fullName evidence="4">argininosuccinate lyase</fullName>
        <ecNumber evidence="4">4.3.2.1</ecNumber>
    </recommendedName>
</protein>
<dbReference type="Proteomes" id="UP000478571">
    <property type="component" value="Unassembled WGS sequence"/>
</dbReference>
<dbReference type="PROSITE" id="PS00163">
    <property type="entry name" value="FUMARATE_LYASES"/>
    <property type="match status" value="1"/>
</dbReference>
<gene>
    <name evidence="8" type="ORF">GTG28_16790</name>
</gene>
<dbReference type="EMBL" id="WWEU01000007">
    <property type="protein sequence ID" value="MYM60886.1"/>
    <property type="molecule type" value="Genomic_DNA"/>
</dbReference>
<dbReference type="PROSITE" id="PS50975">
    <property type="entry name" value="ATP_GRASP"/>
    <property type="match status" value="1"/>
</dbReference>
<dbReference type="InterPro" id="IPR011761">
    <property type="entry name" value="ATP-grasp"/>
</dbReference>
<evidence type="ECO:0000256" key="1">
    <source>
        <dbReference type="ARBA" id="ARBA00000985"/>
    </source>
</evidence>
<dbReference type="SUPFAM" id="SSF48557">
    <property type="entry name" value="L-aspartase-like"/>
    <property type="match status" value="1"/>
</dbReference>
<evidence type="ECO:0000313" key="9">
    <source>
        <dbReference type="Proteomes" id="UP000478571"/>
    </source>
</evidence>
<dbReference type="InterPro" id="IPR000362">
    <property type="entry name" value="Fumarate_lyase_fam"/>
</dbReference>
<dbReference type="InterPro" id="IPR005479">
    <property type="entry name" value="CPAse_ATP-bd"/>
</dbReference>
<evidence type="ECO:0000256" key="3">
    <source>
        <dbReference type="ARBA" id="ARBA00005552"/>
    </source>
</evidence>
<dbReference type="Pfam" id="PF13535">
    <property type="entry name" value="ATP-grasp_4"/>
    <property type="match status" value="1"/>
</dbReference>